<comment type="caution">
    <text evidence="3">The sequence shown here is derived from an EMBL/GenBank/DDBJ whole genome shotgun (WGS) entry which is preliminary data.</text>
</comment>
<feature type="region of interest" description="Disordered" evidence="1">
    <location>
        <begin position="34"/>
        <end position="77"/>
    </location>
</feature>
<dbReference type="GeneID" id="87865867"/>
<dbReference type="SUPFAM" id="SSF82171">
    <property type="entry name" value="DPP6 N-terminal domain-like"/>
    <property type="match status" value="1"/>
</dbReference>
<dbReference type="PANTHER" id="PTHR43056:SF5">
    <property type="entry name" value="PEPTIDASE S9 PROLYL OLIGOPEPTIDASE CATALYTIC DOMAIN-CONTAINING PROTEIN"/>
    <property type="match status" value="1"/>
</dbReference>
<evidence type="ECO:0000313" key="4">
    <source>
        <dbReference type="Proteomes" id="UP001278500"/>
    </source>
</evidence>
<evidence type="ECO:0000313" key="3">
    <source>
        <dbReference type="EMBL" id="KAK3351172.1"/>
    </source>
</evidence>
<feature type="signal peptide" evidence="2">
    <location>
        <begin position="1"/>
        <end position="27"/>
    </location>
</feature>
<keyword evidence="2" id="KW-0732">Signal</keyword>
<feature type="compositionally biased region" description="Low complexity" evidence="1">
    <location>
        <begin position="35"/>
        <end position="55"/>
    </location>
</feature>
<accession>A0AAE0MU73</accession>
<reference evidence="3" key="1">
    <citation type="journal article" date="2023" name="Mol. Phylogenet. Evol.">
        <title>Genome-scale phylogeny and comparative genomics of the fungal order Sordariales.</title>
        <authorList>
            <person name="Hensen N."/>
            <person name="Bonometti L."/>
            <person name="Westerberg I."/>
            <person name="Brannstrom I.O."/>
            <person name="Guillou S."/>
            <person name="Cros-Aarteil S."/>
            <person name="Calhoun S."/>
            <person name="Haridas S."/>
            <person name="Kuo A."/>
            <person name="Mondo S."/>
            <person name="Pangilinan J."/>
            <person name="Riley R."/>
            <person name="LaButti K."/>
            <person name="Andreopoulos B."/>
            <person name="Lipzen A."/>
            <person name="Chen C."/>
            <person name="Yan M."/>
            <person name="Daum C."/>
            <person name="Ng V."/>
            <person name="Clum A."/>
            <person name="Steindorff A."/>
            <person name="Ohm R.A."/>
            <person name="Martin F."/>
            <person name="Silar P."/>
            <person name="Natvig D.O."/>
            <person name="Lalanne C."/>
            <person name="Gautier V."/>
            <person name="Ament-Velasquez S.L."/>
            <person name="Kruys A."/>
            <person name="Hutchinson M.I."/>
            <person name="Powell A.J."/>
            <person name="Barry K."/>
            <person name="Miller A.N."/>
            <person name="Grigoriev I.V."/>
            <person name="Debuchy R."/>
            <person name="Gladieux P."/>
            <person name="Hiltunen Thoren M."/>
            <person name="Johannesson H."/>
        </authorList>
    </citation>
    <scope>NUCLEOTIDE SEQUENCE</scope>
    <source>
        <strain evidence="3">CBS 560.94</strain>
    </source>
</reference>
<dbReference type="RefSeq" id="XP_062684467.1">
    <property type="nucleotide sequence ID" value="XM_062828713.1"/>
</dbReference>
<proteinExistence type="predicted"/>
<dbReference type="Gene3D" id="2.120.10.30">
    <property type="entry name" value="TolB, C-terminal domain"/>
    <property type="match status" value="1"/>
</dbReference>
<reference evidence="3" key="2">
    <citation type="submission" date="2023-06" db="EMBL/GenBank/DDBJ databases">
        <authorList>
            <consortium name="Lawrence Berkeley National Laboratory"/>
            <person name="Haridas S."/>
            <person name="Hensen N."/>
            <person name="Bonometti L."/>
            <person name="Westerberg I."/>
            <person name="Brannstrom I.O."/>
            <person name="Guillou S."/>
            <person name="Cros-Aarteil S."/>
            <person name="Calhoun S."/>
            <person name="Kuo A."/>
            <person name="Mondo S."/>
            <person name="Pangilinan J."/>
            <person name="Riley R."/>
            <person name="Labutti K."/>
            <person name="Andreopoulos B."/>
            <person name="Lipzen A."/>
            <person name="Chen C."/>
            <person name="Yanf M."/>
            <person name="Daum C."/>
            <person name="Ng V."/>
            <person name="Clum A."/>
            <person name="Steindorff A."/>
            <person name="Ohm R."/>
            <person name="Martin F."/>
            <person name="Silar P."/>
            <person name="Natvig D."/>
            <person name="Lalanne C."/>
            <person name="Gautier V."/>
            <person name="Ament-Velasquez S.L."/>
            <person name="Kruys A."/>
            <person name="Hutchinson M.I."/>
            <person name="Powell A.J."/>
            <person name="Barry K."/>
            <person name="Miller A.N."/>
            <person name="Grigoriev I.V."/>
            <person name="Debuchy R."/>
            <person name="Gladieux P."/>
            <person name="Thoren M.H."/>
            <person name="Johannesson H."/>
        </authorList>
    </citation>
    <scope>NUCLEOTIDE SEQUENCE</scope>
    <source>
        <strain evidence="3">CBS 560.94</strain>
    </source>
</reference>
<sequence>MSLQKPLLHIVAAVLIVFSTALLLSQAGTSSASITTTTTQQQPPIPQQPQYQNPQENDSQNICKTTHDQPNPLATTFPNNATGGVIIPIPLFLARRLVPSQYAILELAYRSLVPDFPEGMYPVLLQAAHDHDIQLRAYGIVLEDFSRIGFEFPFLSPSGPSGDRYSSYRWAPAQLISVGNDIAIDGSRAYGTRVSPASFEPECEAYRALLNGNTYFKGVSTAFNALGTNSSVEDNVDLSKENEMSIELEMTRLVSSSSFESNSGSPPYSLDFFKNITNQPTFASPGGTCDNMIRLFDTSMSRGKFAPVPVRGRVKAVNVFPFVAEGELDSDSDSDPSGSDSDDASRGGQREWEWTDVYGVQVATPFIENNYLDCEAMRGASTSLYEYGGLPYALWSGEQFKIIYSDARAKTVNVLISNEKEQKWERQVLFKSETHRYGDFNCHPGTPWVLAVEEDHTNPKPEDVRNSVVLIHIETGEVRSLRGSGQHDFVAYPRFNPTDMTQICHIHWDHPNMPFWGAKLSVMNLDLTNSTVSDVKIVGGDDTSTAAEPRWGPDGQLYFGSDKSGFRQLWKYHKGDSEPILLPGWEDAEFGDAHEAVGAQSYVFLTDKEIVAAPVRFGEMEFVAR</sequence>
<feature type="compositionally biased region" description="Polar residues" evidence="1">
    <location>
        <begin position="56"/>
        <end position="77"/>
    </location>
</feature>
<keyword evidence="4" id="KW-1185">Reference proteome</keyword>
<evidence type="ECO:0000256" key="2">
    <source>
        <dbReference type="SAM" id="SignalP"/>
    </source>
</evidence>
<evidence type="ECO:0000256" key="1">
    <source>
        <dbReference type="SAM" id="MobiDB-lite"/>
    </source>
</evidence>
<dbReference type="InterPro" id="IPR011042">
    <property type="entry name" value="6-blade_b-propeller_TolB-like"/>
</dbReference>
<gene>
    <name evidence="3" type="ORF">B0H65DRAFT_519158</name>
</gene>
<dbReference type="AlphaFoldDB" id="A0AAE0MU73"/>
<protein>
    <submittedName>
        <fullName evidence="3">Uncharacterized protein</fullName>
    </submittedName>
</protein>
<name>A0AAE0MU73_9PEZI</name>
<feature type="chain" id="PRO_5042172415" evidence="2">
    <location>
        <begin position="28"/>
        <end position="625"/>
    </location>
</feature>
<dbReference type="PANTHER" id="PTHR43056">
    <property type="entry name" value="PEPTIDASE S9 PROLYL OLIGOPEPTIDASE"/>
    <property type="match status" value="1"/>
</dbReference>
<organism evidence="3 4">
    <name type="scientific">Neurospora tetraspora</name>
    <dbReference type="NCBI Taxonomy" id="94610"/>
    <lineage>
        <taxon>Eukaryota</taxon>
        <taxon>Fungi</taxon>
        <taxon>Dikarya</taxon>
        <taxon>Ascomycota</taxon>
        <taxon>Pezizomycotina</taxon>
        <taxon>Sordariomycetes</taxon>
        <taxon>Sordariomycetidae</taxon>
        <taxon>Sordariales</taxon>
        <taxon>Sordariaceae</taxon>
        <taxon>Neurospora</taxon>
    </lineage>
</organism>
<dbReference type="InterPro" id="IPR050585">
    <property type="entry name" value="Xaa-Pro_dipeptidyl-ppase/CocE"/>
</dbReference>
<dbReference type="EMBL" id="JAUEPP010000002">
    <property type="protein sequence ID" value="KAK3351172.1"/>
    <property type="molecule type" value="Genomic_DNA"/>
</dbReference>
<dbReference type="Proteomes" id="UP001278500">
    <property type="component" value="Unassembled WGS sequence"/>
</dbReference>
<feature type="region of interest" description="Disordered" evidence="1">
    <location>
        <begin position="328"/>
        <end position="348"/>
    </location>
</feature>